<organism evidence="1">
    <name type="scientific">marine sediment metagenome</name>
    <dbReference type="NCBI Taxonomy" id="412755"/>
    <lineage>
        <taxon>unclassified sequences</taxon>
        <taxon>metagenomes</taxon>
        <taxon>ecological metagenomes</taxon>
    </lineage>
</organism>
<gene>
    <name evidence="1" type="ORF">LCGC14_2153630</name>
</gene>
<protein>
    <submittedName>
        <fullName evidence="1">Uncharacterized protein</fullName>
    </submittedName>
</protein>
<sequence length="81" mass="9207">MKIIRLESQNVKRLSAVEITPEGAIIVIGGRVPEFNEITPLMYLHNVYGENYSNVIFGFDTSIVPCRNIQVYGEFAMDDIR</sequence>
<dbReference type="EMBL" id="LAZR01027490">
    <property type="protein sequence ID" value="KKL65570.1"/>
    <property type="molecule type" value="Genomic_DNA"/>
</dbReference>
<reference evidence="1" key="1">
    <citation type="journal article" date="2015" name="Nature">
        <title>Complex archaea that bridge the gap between prokaryotes and eukaryotes.</title>
        <authorList>
            <person name="Spang A."/>
            <person name="Saw J.H."/>
            <person name="Jorgensen S.L."/>
            <person name="Zaremba-Niedzwiedzka K."/>
            <person name="Martijn J."/>
            <person name="Lind A.E."/>
            <person name="van Eijk R."/>
            <person name="Schleper C."/>
            <person name="Guy L."/>
            <person name="Ettema T.J."/>
        </authorList>
    </citation>
    <scope>NUCLEOTIDE SEQUENCE</scope>
</reference>
<evidence type="ECO:0000313" key="1">
    <source>
        <dbReference type="EMBL" id="KKL65570.1"/>
    </source>
</evidence>
<proteinExistence type="predicted"/>
<feature type="non-terminal residue" evidence="1">
    <location>
        <position position="81"/>
    </location>
</feature>
<comment type="caution">
    <text evidence="1">The sequence shown here is derived from an EMBL/GenBank/DDBJ whole genome shotgun (WGS) entry which is preliminary data.</text>
</comment>
<accession>A0A0F9G7T1</accession>
<name>A0A0F9G7T1_9ZZZZ</name>
<dbReference type="AlphaFoldDB" id="A0A0F9G7T1"/>